<dbReference type="GO" id="GO:0005524">
    <property type="term" value="F:ATP binding"/>
    <property type="evidence" value="ECO:0007669"/>
    <property type="project" value="UniProtKB-KW"/>
</dbReference>
<comment type="caution">
    <text evidence="13">The sequence shown here is derived from an EMBL/GenBank/DDBJ whole genome shotgun (WGS) entry which is preliminary data.</text>
</comment>
<feature type="compositionally biased region" description="Acidic residues" evidence="10">
    <location>
        <begin position="438"/>
        <end position="453"/>
    </location>
</feature>
<keyword evidence="7" id="KW-0547">Nucleotide-binding</keyword>
<dbReference type="InterPro" id="IPR004358">
    <property type="entry name" value="Sig_transdc_His_kin-like_C"/>
</dbReference>
<dbReference type="SMART" id="SM00387">
    <property type="entry name" value="HATPase_c"/>
    <property type="match status" value="1"/>
</dbReference>
<dbReference type="CDD" id="cd00082">
    <property type="entry name" value="HisKA"/>
    <property type="match status" value="1"/>
</dbReference>
<feature type="transmembrane region" description="Helical" evidence="11">
    <location>
        <begin position="169"/>
        <end position="187"/>
    </location>
</feature>
<dbReference type="Gene3D" id="3.30.565.10">
    <property type="entry name" value="Histidine kinase-like ATPase, C-terminal domain"/>
    <property type="match status" value="1"/>
</dbReference>
<evidence type="ECO:0000256" key="11">
    <source>
        <dbReference type="SAM" id="Phobius"/>
    </source>
</evidence>
<gene>
    <name evidence="13" type="ORF">E5162_09315</name>
</gene>
<evidence type="ECO:0000259" key="12">
    <source>
        <dbReference type="PROSITE" id="PS50109"/>
    </source>
</evidence>
<evidence type="ECO:0000256" key="10">
    <source>
        <dbReference type="SAM" id="MobiDB-lite"/>
    </source>
</evidence>
<dbReference type="PRINTS" id="PR00344">
    <property type="entry name" value="BCTRLSENSOR"/>
</dbReference>
<dbReference type="InterPro" id="IPR003594">
    <property type="entry name" value="HATPase_dom"/>
</dbReference>
<feature type="transmembrane region" description="Helical" evidence="11">
    <location>
        <begin position="55"/>
        <end position="75"/>
    </location>
</feature>
<evidence type="ECO:0000256" key="3">
    <source>
        <dbReference type="ARBA" id="ARBA00012438"/>
    </source>
</evidence>
<reference evidence="13 14" key="1">
    <citation type="journal article" date="2013" name="Int. J. Syst. Evol. Microbiol.">
        <title>Marinicauda pacifica gen. nov., sp. nov., a prosthecate alphaproteobacterium of the family Hyphomonadaceae isolated from deep seawater.</title>
        <authorList>
            <person name="Zhang X.Y."/>
            <person name="Li G.W."/>
            <person name="Wang C.S."/>
            <person name="Zhang Y.J."/>
            <person name="Xu X.W."/>
            <person name="Li H."/>
            <person name="Liu A."/>
            <person name="Liu C."/>
            <person name="Xie B.B."/>
            <person name="Qin Q.L."/>
            <person name="Xu Z."/>
            <person name="Chen X.L."/>
            <person name="Zhou B.C."/>
            <person name="Zhang Y.Z."/>
        </authorList>
    </citation>
    <scope>NUCLEOTIDE SEQUENCE [LARGE SCALE GENOMIC DNA]</scope>
    <source>
        <strain evidence="13 14">P-1 km-3</strain>
    </source>
</reference>
<dbReference type="AlphaFoldDB" id="A0A4S2HBB6"/>
<dbReference type="GO" id="GO:0005886">
    <property type="term" value="C:plasma membrane"/>
    <property type="evidence" value="ECO:0007669"/>
    <property type="project" value="UniProtKB-SubCell"/>
</dbReference>
<keyword evidence="6" id="KW-0808">Transferase</keyword>
<dbReference type="SUPFAM" id="SSF55874">
    <property type="entry name" value="ATPase domain of HSP90 chaperone/DNA topoisomerase II/histidine kinase"/>
    <property type="match status" value="1"/>
</dbReference>
<evidence type="ECO:0000256" key="2">
    <source>
        <dbReference type="ARBA" id="ARBA00004651"/>
    </source>
</evidence>
<dbReference type="InterPro" id="IPR050980">
    <property type="entry name" value="2C_sensor_his_kinase"/>
</dbReference>
<dbReference type="InterPro" id="IPR047770">
    <property type="entry name" value="RegB"/>
</dbReference>
<keyword evidence="8 13" id="KW-0418">Kinase</keyword>
<dbReference type="InterPro" id="IPR036097">
    <property type="entry name" value="HisK_dim/P_sf"/>
</dbReference>
<feature type="transmembrane region" description="Helical" evidence="11">
    <location>
        <begin position="28"/>
        <end position="48"/>
    </location>
</feature>
<sequence length="453" mass="48716">MNDPEWHAVASEMSLSPMFGRVRLRTLIMLRWLAVAGQTATVLGVNLVMGFDLPIAACLGVIAASAVLNVSLAVTQPTQRFAKDWEAAAQLGYDLIQLMVLLALTGGLTNPFAIIMIAPLVISVASLPPRLWIPLAGMAVAGSIAISLWHLPLPWQGAFPVTLPSIYQAAIWFAMAITIAFTAVYAWRVGREAKRMGTALAATQTVLAREQRLSALGALSAAAAHELGTPLGTIQVTAKEMLRFAESDSVREDAALLVSQAERCRDILKRLSQTQEASDRMHDRLALGDALEEAAAPLRGLGAQIGIHLNALEDRLDPPLIRRSAEMLYAVGNFVENAVDYAHTRVDITGRWDPERIMVEIEDDGPGFPPDILAKLGEPYVTTRRGREGSGGMGLGVFIAITLTERLGGHVDFSNSTARGGARVLLTWPREALAAPADPEEEAEEEEIPGTLS</sequence>
<accession>A0A4S2HBB6</accession>
<evidence type="ECO:0000256" key="1">
    <source>
        <dbReference type="ARBA" id="ARBA00000085"/>
    </source>
</evidence>
<dbReference type="Pfam" id="PF00512">
    <property type="entry name" value="HisKA"/>
    <property type="match status" value="1"/>
</dbReference>
<feature type="transmembrane region" description="Helical" evidence="11">
    <location>
        <begin position="95"/>
        <end position="124"/>
    </location>
</feature>
<keyword evidence="11" id="KW-0812">Transmembrane</keyword>
<dbReference type="SUPFAM" id="SSF47384">
    <property type="entry name" value="Homodimeric domain of signal transducing histidine kinase"/>
    <property type="match status" value="1"/>
</dbReference>
<feature type="domain" description="Histidine kinase" evidence="12">
    <location>
        <begin position="222"/>
        <end position="432"/>
    </location>
</feature>
<dbReference type="EMBL" id="SRXV01000002">
    <property type="protein sequence ID" value="TGY93245.1"/>
    <property type="molecule type" value="Genomic_DNA"/>
</dbReference>
<keyword evidence="5" id="KW-0597">Phosphoprotein</keyword>
<dbReference type="NCBIfam" id="NF033792">
    <property type="entry name" value="ActS_PrrB_HisK"/>
    <property type="match status" value="1"/>
</dbReference>
<dbReference type="EC" id="2.7.13.3" evidence="3"/>
<keyword evidence="14" id="KW-1185">Reference proteome</keyword>
<organism evidence="13 14">
    <name type="scientific">Marinicauda pacifica</name>
    <dbReference type="NCBI Taxonomy" id="1133559"/>
    <lineage>
        <taxon>Bacteria</taxon>
        <taxon>Pseudomonadati</taxon>
        <taxon>Pseudomonadota</taxon>
        <taxon>Alphaproteobacteria</taxon>
        <taxon>Maricaulales</taxon>
        <taxon>Maricaulaceae</taxon>
        <taxon>Marinicauda</taxon>
    </lineage>
</organism>
<protein>
    <recommendedName>
        <fullName evidence="3">histidine kinase</fullName>
        <ecNumber evidence="3">2.7.13.3</ecNumber>
    </recommendedName>
</protein>
<dbReference type="PROSITE" id="PS50109">
    <property type="entry name" value="HIS_KIN"/>
    <property type="match status" value="1"/>
</dbReference>
<evidence type="ECO:0000256" key="5">
    <source>
        <dbReference type="ARBA" id="ARBA00022553"/>
    </source>
</evidence>
<dbReference type="PANTHER" id="PTHR44936:SF10">
    <property type="entry name" value="SENSOR PROTEIN RSTB"/>
    <property type="match status" value="1"/>
</dbReference>
<feature type="transmembrane region" description="Helical" evidence="11">
    <location>
        <begin position="131"/>
        <end position="149"/>
    </location>
</feature>
<dbReference type="InterPro" id="IPR003661">
    <property type="entry name" value="HisK_dim/P_dom"/>
</dbReference>
<evidence type="ECO:0000256" key="8">
    <source>
        <dbReference type="ARBA" id="ARBA00022777"/>
    </source>
</evidence>
<dbReference type="PANTHER" id="PTHR44936">
    <property type="entry name" value="SENSOR PROTEIN CREC"/>
    <property type="match status" value="1"/>
</dbReference>
<dbReference type="GO" id="GO:0000155">
    <property type="term" value="F:phosphorelay sensor kinase activity"/>
    <property type="evidence" value="ECO:0007669"/>
    <property type="project" value="InterPro"/>
</dbReference>
<feature type="region of interest" description="Disordered" evidence="10">
    <location>
        <begin position="433"/>
        <end position="453"/>
    </location>
</feature>
<evidence type="ECO:0000256" key="4">
    <source>
        <dbReference type="ARBA" id="ARBA00022475"/>
    </source>
</evidence>
<evidence type="ECO:0000313" key="14">
    <source>
        <dbReference type="Proteomes" id="UP000305451"/>
    </source>
</evidence>
<keyword evidence="4" id="KW-1003">Cell membrane</keyword>
<dbReference type="InterPro" id="IPR005467">
    <property type="entry name" value="His_kinase_dom"/>
</dbReference>
<evidence type="ECO:0000256" key="6">
    <source>
        <dbReference type="ARBA" id="ARBA00022679"/>
    </source>
</evidence>
<dbReference type="RefSeq" id="WP_135944964.1">
    <property type="nucleotide sequence ID" value="NZ_BMEI01000002.1"/>
</dbReference>
<dbReference type="InterPro" id="IPR036890">
    <property type="entry name" value="HATPase_C_sf"/>
</dbReference>
<keyword evidence="9" id="KW-0067">ATP-binding</keyword>
<evidence type="ECO:0000256" key="9">
    <source>
        <dbReference type="ARBA" id="ARBA00022840"/>
    </source>
</evidence>
<keyword evidence="11" id="KW-1133">Transmembrane helix</keyword>
<dbReference type="OrthoDB" id="9785252at2"/>
<evidence type="ECO:0000256" key="7">
    <source>
        <dbReference type="ARBA" id="ARBA00022741"/>
    </source>
</evidence>
<comment type="subcellular location">
    <subcellularLocation>
        <location evidence="2">Cell membrane</location>
        <topology evidence="2">Multi-pass membrane protein</topology>
    </subcellularLocation>
</comment>
<comment type="catalytic activity">
    <reaction evidence="1">
        <text>ATP + protein L-histidine = ADP + protein N-phospho-L-histidine.</text>
        <dbReference type="EC" id="2.7.13.3"/>
    </reaction>
</comment>
<proteinExistence type="predicted"/>
<name>A0A4S2HBB6_9PROT</name>
<dbReference type="Proteomes" id="UP000305451">
    <property type="component" value="Unassembled WGS sequence"/>
</dbReference>
<dbReference type="Gene3D" id="1.10.287.130">
    <property type="match status" value="1"/>
</dbReference>
<dbReference type="Pfam" id="PF02518">
    <property type="entry name" value="HATPase_c"/>
    <property type="match status" value="1"/>
</dbReference>
<evidence type="ECO:0000313" key="13">
    <source>
        <dbReference type="EMBL" id="TGY93245.1"/>
    </source>
</evidence>
<keyword evidence="11" id="KW-0472">Membrane</keyword>
<dbReference type="SMART" id="SM00388">
    <property type="entry name" value="HisKA"/>
    <property type="match status" value="1"/>
</dbReference>